<sequence>MIKGLIILCEQSNPDEAEREAASLSAMTAEPTGHDRLDYLSFVDFAVERTRQRLPAVDPGAMRLVLTLHRLTSALVYDLESAVHRPRGLSWPGFRVLFVLWLVGPLESKRVAELSGMSRAAVSALVNTLQRAGLVERGQAERDRRVVLLRLTPEGEDTISNDYLAHNERERSWAAALSPAERDTLVALLEKLMAGSAAAEAKRRF</sequence>
<reference evidence="2 3" key="1">
    <citation type="journal article" date="2012" name="Stand. Genomic Sci.">
        <title>Genome sequence of the ocean sediment bacterium Saccharomonospora marina type strain (XMU15(T)).</title>
        <authorList>
            <person name="Klenk H.P."/>
            <person name="Lu M."/>
            <person name="Lucas S."/>
            <person name="Lapidus A."/>
            <person name="Copeland A."/>
            <person name="Pitluck S."/>
            <person name="Goodwin L.A."/>
            <person name="Han C."/>
            <person name="Tapia R."/>
            <person name="Brambilla E.M."/>
            <person name="Potter G."/>
            <person name="Land M."/>
            <person name="Ivanova N."/>
            <person name="Rohde M."/>
            <person name="Goker M."/>
            <person name="Detter J.C."/>
            <person name="Li W.J."/>
            <person name="Kyrpides N.C."/>
            <person name="Woyke T."/>
        </authorList>
    </citation>
    <scope>NUCLEOTIDE SEQUENCE [LARGE SCALE GENOMIC DNA]</scope>
    <source>
        <strain evidence="2 3">XMU15</strain>
    </source>
</reference>
<dbReference type="PANTHER" id="PTHR33164:SF43">
    <property type="entry name" value="HTH-TYPE TRANSCRIPTIONAL REPRESSOR YETL"/>
    <property type="match status" value="1"/>
</dbReference>
<dbReference type="InterPro" id="IPR036390">
    <property type="entry name" value="WH_DNA-bd_sf"/>
</dbReference>
<dbReference type="EMBL" id="CM001439">
    <property type="protein sequence ID" value="EHR50989.1"/>
    <property type="molecule type" value="Genomic_DNA"/>
</dbReference>
<accession>H5X2Q0</accession>
<organism evidence="2 3">
    <name type="scientific">Saccharomonospora marina XMU15</name>
    <dbReference type="NCBI Taxonomy" id="882083"/>
    <lineage>
        <taxon>Bacteria</taxon>
        <taxon>Bacillati</taxon>
        <taxon>Actinomycetota</taxon>
        <taxon>Actinomycetes</taxon>
        <taxon>Pseudonocardiales</taxon>
        <taxon>Pseudonocardiaceae</taxon>
        <taxon>Saccharomonospora</taxon>
    </lineage>
</organism>
<dbReference type="SMART" id="SM00347">
    <property type="entry name" value="HTH_MARR"/>
    <property type="match status" value="1"/>
</dbReference>
<dbReference type="Gene3D" id="1.10.10.10">
    <property type="entry name" value="Winged helix-like DNA-binding domain superfamily/Winged helix DNA-binding domain"/>
    <property type="match status" value="1"/>
</dbReference>
<dbReference type="PRINTS" id="PR00598">
    <property type="entry name" value="HTHMARR"/>
</dbReference>
<dbReference type="InterPro" id="IPR036388">
    <property type="entry name" value="WH-like_DNA-bd_sf"/>
</dbReference>
<dbReference type="GO" id="GO:0003700">
    <property type="term" value="F:DNA-binding transcription factor activity"/>
    <property type="evidence" value="ECO:0007669"/>
    <property type="project" value="InterPro"/>
</dbReference>
<dbReference type="PROSITE" id="PS50995">
    <property type="entry name" value="HTH_MARR_2"/>
    <property type="match status" value="1"/>
</dbReference>
<dbReference type="Proteomes" id="UP000004926">
    <property type="component" value="Chromosome"/>
</dbReference>
<evidence type="ECO:0000313" key="2">
    <source>
        <dbReference type="EMBL" id="EHR50989.1"/>
    </source>
</evidence>
<dbReference type="Pfam" id="PF12802">
    <property type="entry name" value="MarR_2"/>
    <property type="match status" value="1"/>
</dbReference>
<dbReference type="PANTHER" id="PTHR33164">
    <property type="entry name" value="TRANSCRIPTIONAL REGULATOR, MARR FAMILY"/>
    <property type="match status" value="1"/>
</dbReference>
<dbReference type="SUPFAM" id="SSF46785">
    <property type="entry name" value="Winged helix' DNA-binding domain"/>
    <property type="match status" value="1"/>
</dbReference>
<feature type="domain" description="HTH marR-type" evidence="1">
    <location>
        <begin position="61"/>
        <end position="194"/>
    </location>
</feature>
<dbReference type="GO" id="GO:0006950">
    <property type="term" value="P:response to stress"/>
    <property type="evidence" value="ECO:0007669"/>
    <property type="project" value="TreeGrafter"/>
</dbReference>
<dbReference type="HOGENOM" id="CLU_083287_27_1_11"/>
<protein>
    <submittedName>
        <fullName evidence="2">Transcriptional regulator</fullName>
    </submittedName>
</protein>
<dbReference type="InterPro" id="IPR039422">
    <property type="entry name" value="MarR/SlyA-like"/>
</dbReference>
<proteinExistence type="predicted"/>
<dbReference type="STRING" id="882083.SacmaDRAFT_2749"/>
<keyword evidence="3" id="KW-1185">Reference proteome</keyword>
<evidence type="ECO:0000313" key="3">
    <source>
        <dbReference type="Proteomes" id="UP000004926"/>
    </source>
</evidence>
<gene>
    <name evidence="2" type="ORF">SacmaDRAFT_2749</name>
</gene>
<dbReference type="AlphaFoldDB" id="H5X2Q0"/>
<dbReference type="eggNOG" id="COG1846">
    <property type="taxonomic scope" value="Bacteria"/>
</dbReference>
<evidence type="ECO:0000259" key="1">
    <source>
        <dbReference type="PROSITE" id="PS50995"/>
    </source>
</evidence>
<dbReference type="InterPro" id="IPR000835">
    <property type="entry name" value="HTH_MarR-typ"/>
</dbReference>
<name>H5X2Q0_9PSEU</name>